<dbReference type="EMBL" id="DWWU01000004">
    <property type="protein sequence ID" value="HJC14346.1"/>
    <property type="molecule type" value="Genomic_DNA"/>
</dbReference>
<feature type="compositionally biased region" description="Gly residues" evidence="1">
    <location>
        <begin position="14"/>
        <end position="24"/>
    </location>
</feature>
<accession>A0A9D2N928</accession>
<proteinExistence type="predicted"/>
<reference evidence="2" key="2">
    <citation type="submission" date="2021-04" db="EMBL/GenBank/DDBJ databases">
        <authorList>
            <person name="Gilroy R."/>
        </authorList>
    </citation>
    <scope>NUCLEOTIDE SEQUENCE</scope>
    <source>
        <strain evidence="2">CHK185-5351</strain>
    </source>
</reference>
<feature type="region of interest" description="Disordered" evidence="1">
    <location>
        <begin position="1"/>
        <end position="25"/>
    </location>
</feature>
<reference evidence="2" key="1">
    <citation type="journal article" date="2021" name="PeerJ">
        <title>Extensive microbial diversity within the chicken gut microbiome revealed by metagenomics and culture.</title>
        <authorList>
            <person name="Gilroy R."/>
            <person name="Ravi A."/>
            <person name="Getino M."/>
            <person name="Pursley I."/>
            <person name="Horton D.L."/>
            <person name="Alikhan N.F."/>
            <person name="Baker D."/>
            <person name="Gharbi K."/>
            <person name="Hall N."/>
            <person name="Watson M."/>
            <person name="Adriaenssens E.M."/>
            <person name="Foster-Nyarko E."/>
            <person name="Jarju S."/>
            <person name="Secka A."/>
            <person name="Antonio M."/>
            <person name="Oren A."/>
            <person name="Chaudhuri R.R."/>
            <person name="La Ragione R."/>
            <person name="Hildebrand F."/>
            <person name="Pallen M.J."/>
        </authorList>
    </citation>
    <scope>NUCLEOTIDE SEQUENCE</scope>
    <source>
        <strain evidence="2">CHK185-5351</strain>
    </source>
</reference>
<evidence type="ECO:0000256" key="1">
    <source>
        <dbReference type="SAM" id="MobiDB-lite"/>
    </source>
</evidence>
<dbReference type="Proteomes" id="UP000823849">
    <property type="component" value="Unassembled WGS sequence"/>
</dbReference>
<evidence type="ECO:0000313" key="2">
    <source>
        <dbReference type="EMBL" id="HJC14346.1"/>
    </source>
</evidence>
<organism evidence="2 3">
    <name type="scientific">Candidatus Fusicatenibacter intestinigallinarum</name>
    <dbReference type="NCBI Taxonomy" id="2838598"/>
    <lineage>
        <taxon>Bacteria</taxon>
        <taxon>Bacillati</taxon>
        <taxon>Bacillota</taxon>
        <taxon>Clostridia</taxon>
        <taxon>Lachnospirales</taxon>
        <taxon>Lachnospiraceae</taxon>
        <taxon>Fusicatenibacter</taxon>
    </lineage>
</organism>
<dbReference type="AlphaFoldDB" id="A0A9D2N928"/>
<gene>
    <name evidence="2" type="ORF">H9705_00770</name>
</gene>
<evidence type="ECO:0000313" key="3">
    <source>
        <dbReference type="Proteomes" id="UP000823849"/>
    </source>
</evidence>
<comment type="caution">
    <text evidence="2">The sequence shown here is derived from an EMBL/GenBank/DDBJ whole genome shotgun (WGS) entry which is preliminary data.</text>
</comment>
<protein>
    <submittedName>
        <fullName evidence="2">Uncharacterized protein</fullName>
    </submittedName>
</protein>
<name>A0A9D2N928_9FIRM</name>
<sequence length="141" mass="15056">MTGKKKGAKTGKSSGSGRGCGGGEIQVSDRAGALWRADDLAEDSRTGQTVPLKNLSEKEKRELEESISERITGWLIGYLQQNPGKQKQALACLEDGLSASNGDLLASPDGIGRSRWRDGRVDALSVPEIHRPEPDGDGRPD</sequence>